<sequence>MDTIYLSPVRLSEHLVQCHFWLLGLQEAPSKRDLGAPCSQCYLQPIPAQAQLLSDNMEVRHGPTCPAL</sequence>
<keyword evidence="2" id="KW-1185">Reference proteome</keyword>
<name>A0AAD7TBE7_9TELE</name>
<gene>
    <name evidence="1" type="ORF">AAFF_G00284400</name>
</gene>
<proteinExistence type="predicted"/>
<dbReference type="EMBL" id="JAINUG010000004">
    <property type="protein sequence ID" value="KAJ8417213.1"/>
    <property type="molecule type" value="Genomic_DNA"/>
</dbReference>
<dbReference type="Proteomes" id="UP001221898">
    <property type="component" value="Unassembled WGS sequence"/>
</dbReference>
<protein>
    <submittedName>
        <fullName evidence="1">Uncharacterized protein</fullName>
    </submittedName>
</protein>
<accession>A0AAD7TBE7</accession>
<evidence type="ECO:0000313" key="2">
    <source>
        <dbReference type="Proteomes" id="UP001221898"/>
    </source>
</evidence>
<reference evidence="1" key="1">
    <citation type="journal article" date="2023" name="Science">
        <title>Genome structures resolve the early diversification of teleost fishes.</title>
        <authorList>
            <person name="Parey E."/>
            <person name="Louis A."/>
            <person name="Montfort J."/>
            <person name="Bouchez O."/>
            <person name="Roques C."/>
            <person name="Iampietro C."/>
            <person name="Lluch J."/>
            <person name="Castinel A."/>
            <person name="Donnadieu C."/>
            <person name="Desvignes T."/>
            <person name="Floi Bucao C."/>
            <person name="Jouanno E."/>
            <person name="Wen M."/>
            <person name="Mejri S."/>
            <person name="Dirks R."/>
            <person name="Jansen H."/>
            <person name="Henkel C."/>
            <person name="Chen W.J."/>
            <person name="Zahm M."/>
            <person name="Cabau C."/>
            <person name="Klopp C."/>
            <person name="Thompson A.W."/>
            <person name="Robinson-Rechavi M."/>
            <person name="Braasch I."/>
            <person name="Lecointre G."/>
            <person name="Bobe J."/>
            <person name="Postlethwait J.H."/>
            <person name="Berthelot C."/>
            <person name="Roest Crollius H."/>
            <person name="Guiguen Y."/>
        </authorList>
    </citation>
    <scope>NUCLEOTIDE SEQUENCE</scope>
    <source>
        <strain evidence="1">NC1722</strain>
    </source>
</reference>
<evidence type="ECO:0000313" key="1">
    <source>
        <dbReference type="EMBL" id="KAJ8417213.1"/>
    </source>
</evidence>
<comment type="caution">
    <text evidence="1">The sequence shown here is derived from an EMBL/GenBank/DDBJ whole genome shotgun (WGS) entry which is preliminary data.</text>
</comment>
<dbReference type="AlphaFoldDB" id="A0AAD7TBE7"/>
<organism evidence="1 2">
    <name type="scientific">Aldrovandia affinis</name>
    <dbReference type="NCBI Taxonomy" id="143900"/>
    <lineage>
        <taxon>Eukaryota</taxon>
        <taxon>Metazoa</taxon>
        <taxon>Chordata</taxon>
        <taxon>Craniata</taxon>
        <taxon>Vertebrata</taxon>
        <taxon>Euteleostomi</taxon>
        <taxon>Actinopterygii</taxon>
        <taxon>Neopterygii</taxon>
        <taxon>Teleostei</taxon>
        <taxon>Notacanthiformes</taxon>
        <taxon>Halosauridae</taxon>
        <taxon>Aldrovandia</taxon>
    </lineage>
</organism>